<accession>A0A8B8F9N7</accession>
<gene>
    <name evidence="3" type="primary">LOC112681048</name>
</gene>
<dbReference type="InterPro" id="IPR029526">
    <property type="entry name" value="PGBD"/>
</dbReference>
<sequence>MGGTDLMDENVNRYRIGLRGKKWWWCLFTWLIDVSIQNAWILHKKSGGNLSQLEFRRDIVKTYLITYSNLPKRPGPSAKIPDAARYDGRDHLIIPVANGMRCAADNCTSKGRTQCLKCNVGICVMCFASYHNK</sequence>
<dbReference type="GeneID" id="112681048"/>
<organism evidence="2 3">
    <name type="scientific">Sipha flava</name>
    <name type="common">yellow sugarcane aphid</name>
    <dbReference type="NCBI Taxonomy" id="143950"/>
    <lineage>
        <taxon>Eukaryota</taxon>
        <taxon>Metazoa</taxon>
        <taxon>Ecdysozoa</taxon>
        <taxon>Arthropoda</taxon>
        <taxon>Hexapoda</taxon>
        <taxon>Insecta</taxon>
        <taxon>Pterygota</taxon>
        <taxon>Neoptera</taxon>
        <taxon>Paraneoptera</taxon>
        <taxon>Hemiptera</taxon>
        <taxon>Sternorrhyncha</taxon>
        <taxon>Aphidomorpha</taxon>
        <taxon>Aphidoidea</taxon>
        <taxon>Aphididae</taxon>
        <taxon>Sipha</taxon>
    </lineage>
</organism>
<evidence type="ECO:0000313" key="2">
    <source>
        <dbReference type="Proteomes" id="UP000694846"/>
    </source>
</evidence>
<protein>
    <submittedName>
        <fullName evidence="3">PiggyBac transposable element-derived protein 3-like</fullName>
    </submittedName>
</protein>
<dbReference type="PANTHER" id="PTHR47272:SF2">
    <property type="entry name" value="PIGGYBAC TRANSPOSABLE ELEMENT-DERIVED PROTEIN 3-LIKE"/>
    <property type="match status" value="1"/>
</dbReference>
<feature type="domain" description="PiggyBac transposable element-derived protein" evidence="1">
    <location>
        <begin position="1"/>
        <end position="40"/>
    </location>
</feature>
<dbReference type="Pfam" id="PF13843">
    <property type="entry name" value="DDE_Tnp_1_7"/>
    <property type="match status" value="1"/>
</dbReference>
<dbReference type="Proteomes" id="UP000694846">
    <property type="component" value="Unplaced"/>
</dbReference>
<dbReference type="AlphaFoldDB" id="A0A8B8F9N7"/>
<name>A0A8B8F9N7_9HEMI</name>
<evidence type="ECO:0000259" key="1">
    <source>
        <dbReference type="Pfam" id="PF13843"/>
    </source>
</evidence>
<keyword evidence="2" id="KW-1185">Reference proteome</keyword>
<dbReference type="OrthoDB" id="6621785at2759"/>
<proteinExistence type="predicted"/>
<evidence type="ECO:0000313" key="3">
    <source>
        <dbReference type="RefSeq" id="XP_025407097.1"/>
    </source>
</evidence>
<reference evidence="3" key="1">
    <citation type="submission" date="2025-08" db="UniProtKB">
        <authorList>
            <consortium name="RefSeq"/>
        </authorList>
    </citation>
    <scope>IDENTIFICATION</scope>
    <source>
        <tissue evidence="3">Whole body</tissue>
    </source>
</reference>
<dbReference type="RefSeq" id="XP_025407097.1">
    <property type="nucleotide sequence ID" value="XM_025551312.1"/>
</dbReference>
<dbReference type="PANTHER" id="PTHR47272">
    <property type="entry name" value="DDE_TNP_1_7 DOMAIN-CONTAINING PROTEIN"/>
    <property type="match status" value="1"/>
</dbReference>